<organism evidence="2 3">
    <name type="scientific">Trichonephila clavata</name>
    <name type="common">Joro spider</name>
    <name type="synonym">Nephila clavata</name>
    <dbReference type="NCBI Taxonomy" id="2740835"/>
    <lineage>
        <taxon>Eukaryota</taxon>
        <taxon>Metazoa</taxon>
        <taxon>Ecdysozoa</taxon>
        <taxon>Arthropoda</taxon>
        <taxon>Chelicerata</taxon>
        <taxon>Arachnida</taxon>
        <taxon>Araneae</taxon>
        <taxon>Araneomorphae</taxon>
        <taxon>Entelegynae</taxon>
        <taxon>Araneoidea</taxon>
        <taxon>Nephilidae</taxon>
        <taxon>Trichonephila</taxon>
    </lineage>
</organism>
<dbReference type="PANTHER" id="PTHR47237">
    <property type="entry name" value="SLL0310 PROTEIN"/>
    <property type="match status" value="1"/>
</dbReference>
<dbReference type="Pfam" id="PF18014">
    <property type="entry name" value="Acetyltransf_18"/>
    <property type="match status" value="1"/>
</dbReference>
<evidence type="ECO:0000313" key="2">
    <source>
        <dbReference type="EMBL" id="GFQ75783.1"/>
    </source>
</evidence>
<dbReference type="InterPro" id="IPR041496">
    <property type="entry name" value="YitH/HolE_GNAT"/>
</dbReference>
<accession>A0A8X6KLU8</accession>
<dbReference type="AlphaFoldDB" id="A0A8X6KLU8"/>
<comment type="caution">
    <text evidence="2">The sequence shown here is derived from an EMBL/GenBank/DDBJ whole genome shotgun (WGS) entry which is preliminary data.</text>
</comment>
<protein>
    <submittedName>
        <fullName evidence="2">Acetyltransf_18 domain-containing protein</fullName>
    </submittedName>
</protein>
<dbReference type="Proteomes" id="UP000887116">
    <property type="component" value="Unassembled WGS sequence"/>
</dbReference>
<dbReference type="PANTHER" id="PTHR47237:SF1">
    <property type="entry name" value="SLL0310 PROTEIN"/>
    <property type="match status" value="1"/>
</dbReference>
<name>A0A8X6KLU8_TRICU</name>
<dbReference type="InterPro" id="IPR016181">
    <property type="entry name" value="Acyl_CoA_acyltransferase"/>
</dbReference>
<evidence type="ECO:0000259" key="1">
    <source>
        <dbReference type="PROSITE" id="PS51186"/>
    </source>
</evidence>
<dbReference type="InterPro" id="IPR052729">
    <property type="entry name" value="Acyl/Acetyltrans_Enzymes"/>
</dbReference>
<reference evidence="2" key="1">
    <citation type="submission" date="2020-07" db="EMBL/GenBank/DDBJ databases">
        <title>Multicomponent nature underlies the extraordinary mechanical properties of spider dragline silk.</title>
        <authorList>
            <person name="Kono N."/>
            <person name="Nakamura H."/>
            <person name="Mori M."/>
            <person name="Yoshida Y."/>
            <person name="Ohtoshi R."/>
            <person name="Malay A.D."/>
            <person name="Moran D.A.P."/>
            <person name="Tomita M."/>
            <person name="Numata K."/>
            <person name="Arakawa K."/>
        </authorList>
    </citation>
    <scope>NUCLEOTIDE SEQUENCE</scope>
</reference>
<evidence type="ECO:0000313" key="3">
    <source>
        <dbReference type="Proteomes" id="UP000887116"/>
    </source>
</evidence>
<dbReference type="Gene3D" id="3.40.630.90">
    <property type="match status" value="1"/>
</dbReference>
<dbReference type="InterPro" id="IPR000182">
    <property type="entry name" value="GNAT_dom"/>
</dbReference>
<sequence length="243" mass="27295">MTIVILGDIVGSCSYVKNHPELYFAGIYCVQKEYRNYNVGIQIFNPAKENAKDKNIAANSVLSMAKKYQQSGDFPVIDKDLTTVKNYFPDLIHSEMLFNKELPANIEIEPFQECLLPSIVQYDASVVGHTRELILRLSCHEEDSRTFAAFRNGVCIGFGSVKRSCLGAGRVGPLYAEDPVVAEALLKKLIESYPNRNGLAISTPSSNIPNNAILQKLGNTRTETCLRICRKQMKIRSWHYLDQ</sequence>
<keyword evidence="3" id="KW-1185">Reference proteome</keyword>
<dbReference type="OrthoDB" id="6418983at2759"/>
<dbReference type="PROSITE" id="PS51186">
    <property type="entry name" value="GNAT"/>
    <property type="match status" value="1"/>
</dbReference>
<feature type="domain" description="N-acetyltransferase" evidence="1">
    <location>
        <begin position="106"/>
        <end position="242"/>
    </location>
</feature>
<dbReference type="SUPFAM" id="SSF55729">
    <property type="entry name" value="Acyl-CoA N-acyltransferases (Nat)"/>
    <property type="match status" value="1"/>
</dbReference>
<proteinExistence type="predicted"/>
<dbReference type="GO" id="GO:0016747">
    <property type="term" value="F:acyltransferase activity, transferring groups other than amino-acyl groups"/>
    <property type="evidence" value="ECO:0007669"/>
    <property type="project" value="InterPro"/>
</dbReference>
<gene>
    <name evidence="2" type="primary">NCL1_38436</name>
    <name evidence="2" type="ORF">TNCT_494261</name>
</gene>
<dbReference type="EMBL" id="BMAO01031529">
    <property type="protein sequence ID" value="GFQ75783.1"/>
    <property type="molecule type" value="Genomic_DNA"/>
</dbReference>